<dbReference type="EMBL" id="CAKMRJ010003334">
    <property type="protein sequence ID" value="CAH1430749.1"/>
    <property type="molecule type" value="Genomic_DNA"/>
</dbReference>
<dbReference type="AlphaFoldDB" id="A0AAU9MSA7"/>
<sequence length="233" mass="26366">MAISRPVISSKLPLDDGDDCKLEEFRKPKTVMWKYPPPKIRIGVEAVRDFPPGCGILQDSLVSNADRKPLKKLDIGNDKIVSSQPFEDKKLDSIKHEGLGFKKPSFGTRPSGKVDQPPVCGIMQERKPLKKLDNVDSKLVECHPLENSKLKSFKPKESGINNHSFGSRPICKVQYWDPTSSNDDNAQKAKDTNTIVSRNEQIRREKIREAMILFDKVYTHLLQDNGSKQKGKR</sequence>
<name>A0AAU9MSA7_9ASTR</name>
<evidence type="ECO:0008006" key="3">
    <source>
        <dbReference type="Google" id="ProtNLM"/>
    </source>
</evidence>
<protein>
    <recommendedName>
        <fullName evidence="3">BHLH domain-containing protein</fullName>
    </recommendedName>
</protein>
<gene>
    <name evidence="1" type="ORF">LVIROSA_LOCUS17502</name>
</gene>
<dbReference type="Proteomes" id="UP001157418">
    <property type="component" value="Unassembled WGS sequence"/>
</dbReference>
<accession>A0AAU9MSA7</accession>
<keyword evidence="2" id="KW-1185">Reference proteome</keyword>
<comment type="caution">
    <text evidence="1">The sequence shown here is derived from an EMBL/GenBank/DDBJ whole genome shotgun (WGS) entry which is preliminary data.</text>
</comment>
<organism evidence="1 2">
    <name type="scientific">Lactuca virosa</name>
    <dbReference type="NCBI Taxonomy" id="75947"/>
    <lineage>
        <taxon>Eukaryota</taxon>
        <taxon>Viridiplantae</taxon>
        <taxon>Streptophyta</taxon>
        <taxon>Embryophyta</taxon>
        <taxon>Tracheophyta</taxon>
        <taxon>Spermatophyta</taxon>
        <taxon>Magnoliopsida</taxon>
        <taxon>eudicotyledons</taxon>
        <taxon>Gunneridae</taxon>
        <taxon>Pentapetalae</taxon>
        <taxon>asterids</taxon>
        <taxon>campanulids</taxon>
        <taxon>Asterales</taxon>
        <taxon>Asteraceae</taxon>
        <taxon>Cichorioideae</taxon>
        <taxon>Cichorieae</taxon>
        <taxon>Lactucinae</taxon>
        <taxon>Lactuca</taxon>
    </lineage>
</organism>
<reference evidence="1 2" key="1">
    <citation type="submission" date="2022-01" db="EMBL/GenBank/DDBJ databases">
        <authorList>
            <person name="Xiong W."/>
            <person name="Schranz E."/>
        </authorList>
    </citation>
    <scope>NUCLEOTIDE SEQUENCE [LARGE SCALE GENOMIC DNA]</scope>
</reference>
<proteinExistence type="predicted"/>
<evidence type="ECO:0000313" key="2">
    <source>
        <dbReference type="Proteomes" id="UP001157418"/>
    </source>
</evidence>
<evidence type="ECO:0000313" key="1">
    <source>
        <dbReference type="EMBL" id="CAH1430749.1"/>
    </source>
</evidence>